<dbReference type="AlphaFoldDB" id="A0A433XP64"/>
<proteinExistence type="inferred from homology"/>
<dbReference type="OrthoDB" id="495728at2"/>
<name>A0A433XP64_9BACL</name>
<dbReference type="InterPro" id="IPR007310">
    <property type="entry name" value="Aerobactin_biosyn_IucA/IucC_N"/>
</dbReference>
<evidence type="ECO:0000259" key="3">
    <source>
        <dbReference type="Pfam" id="PF04183"/>
    </source>
</evidence>
<dbReference type="RefSeq" id="WP_127197588.1">
    <property type="nucleotide sequence ID" value="NZ_RZNX01000001.1"/>
</dbReference>
<organism evidence="5 6">
    <name type="scientific">Paenibacillus zeisoli</name>
    <dbReference type="NCBI Taxonomy" id="2496267"/>
    <lineage>
        <taxon>Bacteria</taxon>
        <taxon>Bacillati</taxon>
        <taxon>Bacillota</taxon>
        <taxon>Bacilli</taxon>
        <taxon>Bacillales</taxon>
        <taxon>Paenibacillaceae</taxon>
        <taxon>Paenibacillus</taxon>
    </lineage>
</organism>
<dbReference type="Pfam" id="PF04183">
    <property type="entry name" value="IucA_IucC"/>
    <property type="match status" value="1"/>
</dbReference>
<keyword evidence="6" id="KW-1185">Reference proteome</keyword>
<dbReference type="Pfam" id="PF06276">
    <property type="entry name" value="FhuF"/>
    <property type="match status" value="1"/>
</dbReference>
<dbReference type="PANTHER" id="PTHR34384">
    <property type="entry name" value="L-2,3-DIAMINOPROPANOATE--CITRATE LIGASE"/>
    <property type="match status" value="1"/>
</dbReference>
<protein>
    <recommendedName>
        <fullName evidence="7">IucA/IucC family siderophore biosynthesis protein</fullName>
    </recommendedName>
</protein>
<reference evidence="5 6" key="1">
    <citation type="submission" date="2018-12" db="EMBL/GenBank/DDBJ databases">
        <authorList>
            <person name="Sun L."/>
            <person name="Chen Z."/>
        </authorList>
    </citation>
    <scope>NUCLEOTIDE SEQUENCE [LARGE SCALE GENOMIC DNA]</scope>
    <source>
        <strain evidence="5 6">3-5-3</strain>
    </source>
</reference>
<dbReference type="Gene3D" id="6.10.250.3370">
    <property type="match status" value="1"/>
</dbReference>
<accession>A0A433XP64</accession>
<evidence type="ECO:0000313" key="5">
    <source>
        <dbReference type="EMBL" id="RUT35891.1"/>
    </source>
</evidence>
<comment type="caution">
    <text evidence="5">The sequence shown here is derived from an EMBL/GenBank/DDBJ whole genome shotgun (WGS) entry which is preliminary data.</text>
</comment>
<comment type="pathway">
    <text evidence="1">Siderophore biosynthesis.</text>
</comment>
<feature type="domain" description="Aerobactin siderophore biosynthesis IucA/IucC-like C-terminal" evidence="4">
    <location>
        <begin position="433"/>
        <end position="594"/>
    </location>
</feature>
<evidence type="ECO:0000259" key="4">
    <source>
        <dbReference type="Pfam" id="PF06276"/>
    </source>
</evidence>
<feature type="domain" description="Aerobactin siderophore biosynthesis IucA/IucC N-terminal" evidence="3">
    <location>
        <begin position="167"/>
        <end position="410"/>
    </location>
</feature>
<dbReference type="GO" id="GO:0016881">
    <property type="term" value="F:acid-amino acid ligase activity"/>
    <property type="evidence" value="ECO:0007669"/>
    <property type="project" value="UniProtKB-ARBA"/>
</dbReference>
<dbReference type="Gene3D" id="3.30.310.280">
    <property type="match status" value="1"/>
</dbReference>
<sequence>MKQWIDEWVAQCTYEETQDCRRRVLRQLMESMVHEGLLHVEIAKSAMSSGDLVDKLEYRVIGQEGNGHAVLYSFHARDTGSFGRIRILSPIYRSKSGSESLKSEVISIAQLLQELSIHYPIAEAERLSTFAQELERTLVNDAFHNAWKRQSTGSNLVDTDMHEPCSLTEWEAYTSTGHPYHPSYKSRIGFSLEDHLSYAPEFSPNFHLIWVAVHRSYAEAYTLSNLSYEDYIVKLLGEDQKRQFEDKIASRGVDFNSYLLIPVHPWQWEHKIKMDASELIRSKMLIPLGNDSDLYQPLQSIRTLANITNSAKPYVKTSIQIVNTSALRIIGIHHVRNAPAISDWLHQLLKNDIYLREECGVVILRETAAAALRYDHLPEPLARLLEGSMSTIYRESLEPLLRADEQAVPYTYVTHLANNVPEIDSWINQYGAERWVQRLLEVTIQPMLHLLYAYGVGLESHGQNMILIHKDGWPERIALRDLPGGIKCLGNHHLYDNRLPMPSLALRPGESSHPILADTAQDVRDFWVDAFLHIQLYEIAVFLTEQYGFTEKQFWGMVGAAVQHYQSLFPQLEQQFDLFDLAAETFQVGQLTLRKIYGEGEGREHTVPNPLHPVPQMQINLLKGGDSLS</sequence>
<gene>
    <name evidence="5" type="ORF">EJP77_02500</name>
</gene>
<evidence type="ECO:0000256" key="2">
    <source>
        <dbReference type="ARBA" id="ARBA00007832"/>
    </source>
</evidence>
<evidence type="ECO:0000256" key="1">
    <source>
        <dbReference type="ARBA" id="ARBA00004924"/>
    </source>
</evidence>
<evidence type="ECO:0000313" key="6">
    <source>
        <dbReference type="Proteomes" id="UP000272464"/>
    </source>
</evidence>
<dbReference type="Gene3D" id="1.10.510.40">
    <property type="match status" value="1"/>
</dbReference>
<dbReference type="InterPro" id="IPR022770">
    <property type="entry name" value="IucA/IucC-like_C"/>
</dbReference>
<comment type="similarity">
    <text evidence="2">Belongs to the IucA/IucC family.</text>
</comment>
<dbReference type="EMBL" id="RZNX01000001">
    <property type="protein sequence ID" value="RUT35891.1"/>
    <property type="molecule type" value="Genomic_DNA"/>
</dbReference>
<dbReference type="Proteomes" id="UP000272464">
    <property type="component" value="Unassembled WGS sequence"/>
</dbReference>
<evidence type="ECO:0008006" key="7">
    <source>
        <dbReference type="Google" id="ProtNLM"/>
    </source>
</evidence>
<dbReference type="GO" id="GO:0019290">
    <property type="term" value="P:siderophore biosynthetic process"/>
    <property type="evidence" value="ECO:0007669"/>
    <property type="project" value="InterPro"/>
</dbReference>
<dbReference type="PANTHER" id="PTHR34384:SF6">
    <property type="entry name" value="STAPHYLOFERRIN B SYNTHASE"/>
    <property type="match status" value="1"/>
</dbReference>
<dbReference type="InterPro" id="IPR037455">
    <property type="entry name" value="LucA/IucC-like"/>
</dbReference>